<reference evidence="6" key="1">
    <citation type="submission" date="2014-08" db="EMBL/GenBank/DDBJ databases">
        <authorList>
            <person name="Sharma Rahul"/>
            <person name="Thines Marco"/>
        </authorList>
    </citation>
    <scope>NUCLEOTIDE SEQUENCE</scope>
</reference>
<protein>
    <submittedName>
        <fullName evidence="6">Mitochondrial/chloroplast ribosomal protein L15/L10</fullName>
    </submittedName>
</protein>
<dbReference type="InterPro" id="IPR030878">
    <property type="entry name" value="Ribosomal_uL15"/>
</dbReference>
<dbReference type="InterPro" id="IPR036227">
    <property type="entry name" value="Ribosomal_uL15/eL18_sf"/>
</dbReference>
<feature type="compositionally biased region" description="Gly residues" evidence="4">
    <location>
        <begin position="56"/>
        <end position="71"/>
    </location>
</feature>
<name>A0A0F7SFF3_PHARH</name>
<feature type="compositionally biased region" description="Basic and acidic residues" evidence="4">
    <location>
        <begin position="237"/>
        <end position="250"/>
    </location>
</feature>
<accession>A0A0F7SFF3</accession>
<dbReference type="GO" id="GO:0006412">
    <property type="term" value="P:translation"/>
    <property type="evidence" value="ECO:0007669"/>
    <property type="project" value="InterPro"/>
</dbReference>
<dbReference type="EMBL" id="LN483116">
    <property type="protein sequence ID" value="CDZ96218.1"/>
    <property type="molecule type" value="Genomic_DNA"/>
</dbReference>
<feature type="region of interest" description="Disordered" evidence="4">
    <location>
        <begin position="33"/>
        <end position="81"/>
    </location>
</feature>
<dbReference type="Pfam" id="PF00828">
    <property type="entry name" value="Ribosomal_L27A"/>
    <property type="match status" value="1"/>
</dbReference>
<keyword evidence="2 6" id="KW-0689">Ribosomal protein</keyword>
<evidence type="ECO:0000256" key="3">
    <source>
        <dbReference type="ARBA" id="ARBA00023274"/>
    </source>
</evidence>
<dbReference type="SUPFAM" id="SSF52080">
    <property type="entry name" value="Ribosomal proteins L15p and L18e"/>
    <property type="match status" value="1"/>
</dbReference>
<dbReference type="GO" id="GO:0003735">
    <property type="term" value="F:structural constituent of ribosome"/>
    <property type="evidence" value="ECO:0007669"/>
    <property type="project" value="InterPro"/>
</dbReference>
<sequence length="260" mass="28954">MLSLLSSLRSLSLRGSPSSLSVAAPAPIGPSIRSVSVGSLKPSRGSRKRKIRYGRGEGQGTGEGKGRGNNGTGARVGKKYSRGFEGGQTPLTKLYPKWGFFNVGRKFYQPVSLGTLQEYIDLRRLDPTETITVEHIYKSNLCHGFKQANGFKLLASGFEQLKQPIHIRPHRASIAAIKAIEATGGSVTTVYHNRLSFRQAIHPEKFRGHRRIQEALPMKKRDILYYTNWEKRGYLAKKPEEAEKESDAPKEFVSPAPKQY</sequence>
<dbReference type="NCBIfam" id="TIGR01071">
    <property type="entry name" value="rplO_bact"/>
    <property type="match status" value="1"/>
</dbReference>
<evidence type="ECO:0000259" key="5">
    <source>
        <dbReference type="Pfam" id="PF00828"/>
    </source>
</evidence>
<evidence type="ECO:0000256" key="4">
    <source>
        <dbReference type="SAM" id="MobiDB-lite"/>
    </source>
</evidence>
<dbReference type="InterPro" id="IPR021131">
    <property type="entry name" value="Ribosomal_uL15/eL18"/>
</dbReference>
<dbReference type="PANTHER" id="PTHR12934">
    <property type="entry name" value="50S RIBOSOMAL PROTEIN L15"/>
    <property type="match status" value="1"/>
</dbReference>
<dbReference type="PANTHER" id="PTHR12934:SF11">
    <property type="entry name" value="LARGE RIBOSOMAL SUBUNIT PROTEIN UL15M"/>
    <property type="match status" value="1"/>
</dbReference>
<dbReference type="GO" id="GO:0005762">
    <property type="term" value="C:mitochondrial large ribosomal subunit"/>
    <property type="evidence" value="ECO:0007669"/>
    <property type="project" value="TreeGrafter"/>
</dbReference>
<evidence type="ECO:0000256" key="2">
    <source>
        <dbReference type="ARBA" id="ARBA00022980"/>
    </source>
</evidence>
<keyword evidence="3" id="KW-0687">Ribonucleoprotein</keyword>
<organism evidence="6">
    <name type="scientific">Phaffia rhodozyma</name>
    <name type="common">Yeast</name>
    <name type="synonym">Xanthophyllomyces dendrorhous</name>
    <dbReference type="NCBI Taxonomy" id="264483"/>
    <lineage>
        <taxon>Eukaryota</taxon>
        <taxon>Fungi</taxon>
        <taxon>Dikarya</taxon>
        <taxon>Basidiomycota</taxon>
        <taxon>Agaricomycotina</taxon>
        <taxon>Tremellomycetes</taxon>
        <taxon>Cystofilobasidiales</taxon>
        <taxon>Mrakiaceae</taxon>
        <taxon>Phaffia</taxon>
    </lineage>
</organism>
<proteinExistence type="inferred from homology"/>
<dbReference type="HAMAP" id="MF_01341">
    <property type="entry name" value="Ribosomal_uL15"/>
    <property type="match status" value="1"/>
</dbReference>
<evidence type="ECO:0000256" key="1">
    <source>
        <dbReference type="ARBA" id="ARBA00007320"/>
    </source>
</evidence>
<comment type="similarity">
    <text evidence="1">Belongs to the universal ribosomal protein uL15 family.</text>
</comment>
<feature type="domain" description="Large ribosomal subunit protein uL15/eL18" evidence="5">
    <location>
        <begin position="110"/>
        <end position="188"/>
    </location>
</feature>
<dbReference type="AlphaFoldDB" id="A0A0F7SFF3"/>
<dbReference type="InterPro" id="IPR005749">
    <property type="entry name" value="Ribosomal_uL15_bac-type"/>
</dbReference>
<feature type="region of interest" description="Disordered" evidence="4">
    <location>
        <begin position="237"/>
        <end position="260"/>
    </location>
</feature>
<evidence type="ECO:0000313" key="6">
    <source>
        <dbReference type="EMBL" id="CDZ96218.1"/>
    </source>
</evidence>
<dbReference type="Gene3D" id="3.100.10.10">
    <property type="match status" value="1"/>
</dbReference>
<feature type="compositionally biased region" description="Basic residues" evidence="4">
    <location>
        <begin position="44"/>
        <end position="53"/>
    </location>
</feature>